<dbReference type="Pfam" id="PF00990">
    <property type="entry name" value="GGDEF"/>
    <property type="match status" value="1"/>
</dbReference>
<keyword evidence="4" id="KW-1185">Reference proteome</keyword>
<dbReference type="InterPro" id="IPR000160">
    <property type="entry name" value="GGDEF_dom"/>
</dbReference>
<dbReference type="PANTHER" id="PTHR45138">
    <property type="entry name" value="REGULATORY COMPONENTS OF SENSORY TRANSDUCTION SYSTEM"/>
    <property type="match status" value="1"/>
</dbReference>
<dbReference type="PANTHER" id="PTHR45138:SF9">
    <property type="entry name" value="DIGUANYLATE CYCLASE DGCM-RELATED"/>
    <property type="match status" value="1"/>
</dbReference>
<name>A0ABQ0BXQ1_9FIRM</name>
<dbReference type="Gene3D" id="3.30.450.20">
    <property type="entry name" value="PAS domain"/>
    <property type="match status" value="2"/>
</dbReference>
<evidence type="ECO:0000313" key="4">
    <source>
        <dbReference type="Proteomes" id="UP001600941"/>
    </source>
</evidence>
<feature type="transmembrane region" description="Helical" evidence="1">
    <location>
        <begin position="322"/>
        <end position="341"/>
    </location>
</feature>
<dbReference type="NCBIfam" id="TIGR00254">
    <property type="entry name" value="GGDEF"/>
    <property type="match status" value="1"/>
</dbReference>
<feature type="transmembrane region" description="Helical" evidence="1">
    <location>
        <begin position="12"/>
        <end position="32"/>
    </location>
</feature>
<evidence type="ECO:0000313" key="3">
    <source>
        <dbReference type="EMBL" id="GAA6501172.1"/>
    </source>
</evidence>
<dbReference type="SUPFAM" id="SSF55073">
    <property type="entry name" value="Nucleotide cyclase"/>
    <property type="match status" value="1"/>
</dbReference>
<dbReference type="Gene3D" id="3.30.70.270">
    <property type="match status" value="1"/>
</dbReference>
<evidence type="ECO:0000259" key="2">
    <source>
        <dbReference type="PROSITE" id="PS50887"/>
    </source>
</evidence>
<dbReference type="SMART" id="SM00267">
    <property type="entry name" value="GGDEF"/>
    <property type="match status" value="1"/>
</dbReference>
<keyword evidence="1" id="KW-1133">Transmembrane helix</keyword>
<dbReference type="RefSeq" id="WP_227210017.1">
    <property type="nucleotide sequence ID" value="NZ_BAABZQ010000001.1"/>
</dbReference>
<dbReference type="InterPro" id="IPR050469">
    <property type="entry name" value="Diguanylate_Cyclase"/>
</dbReference>
<keyword evidence="1" id="KW-0472">Membrane</keyword>
<keyword evidence="1" id="KW-0812">Transmembrane</keyword>
<dbReference type="InterPro" id="IPR043128">
    <property type="entry name" value="Rev_trsase/Diguanyl_cyclase"/>
</dbReference>
<sequence length="535" mass="59891">MQRKKLEGRKKTAVMAAVFLAVNILAVCLIGRGEIRAIDGNLAEHAGDTGTAFHEIMENYKHSFRLFAEMMTQEIGNHPEPDAIWDYLKSIDSKMLEIEGDTFDGLYMYYKGRYLYSWDTPYSQYEETGYVATERPWYKAAVEGKGEIVFTPPYMSYANHYILTTISQLQPDGETVFAYDIKMGDIQNLVSGLDRYEKEQVMIFDGSGTVIGSTEEKYLGGSLYASLDETADSVEAAKKEMEDAASGAPEELAKAKDKKEAAEAFYAFRQDLGNGMEKLLDKKEETVRLNLNGRSQFGYLHREQDFNFLVLVPAMSIVKATMTVWLIPLLLTELLLIYVIGRVSKGIKNRELRDAYVELGQTQRRLEIALSAAQKAAAVDDLTGMMNFKSFRKEITSALDDMEEEERGILVMIDGDHFKSINDNYGHSVGDEVIKLTAQMIIGRIRTVDLASRLHGDEFAIFIANTSDYSVARRIMEDINNTIGKEAKRRNMPSITLSAGAVIAGHGDTYLSLAKAADEALYEAKVTHNGGFAYQ</sequence>
<dbReference type="Proteomes" id="UP001600941">
    <property type="component" value="Unassembled WGS sequence"/>
</dbReference>
<reference evidence="3 4" key="1">
    <citation type="submission" date="2024-04" db="EMBL/GenBank/DDBJ databases">
        <title>Defined microbial consortia suppress multidrug-resistant proinflammatory Enterobacteriaceae via ecological control.</title>
        <authorList>
            <person name="Furuichi M."/>
            <person name="Kawaguchi T."/>
            <person name="Pust M."/>
            <person name="Yasuma K."/>
            <person name="Plichta D."/>
            <person name="Hasegawa N."/>
            <person name="Ohya T."/>
            <person name="Bhattarai S."/>
            <person name="Sasajima S."/>
            <person name="Aoto Y."/>
            <person name="Tuganbaev T."/>
            <person name="Yaginuma M."/>
            <person name="Ueda M."/>
            <person name="Okahashi N."/>
            <person name="Amafuji K."/>
            <person name="Kiridooshi Y."/>
            <person name="Sugita K."/>
            <person name="Strazar M."/>
            <person name="Skelly A."/>
            <person name="Suda W."/>
            <person name="Hattori M."/>
            <person name="Nakamoto N."/>
            <person name="Caballero S."/>
            <person name="Norman J."/>
            <person name="Olle B."/>
            <person name="Tanoue T."/>
            <person name="Arita M."/>
            <person name="Bucci V."/>
            <person name="Atarashi K."/>
            <person name="Xavier R."/>
            <person name="Honda K."/>
        </authorList>
    </citation>
    <scope>NUCLEOTIDE SEQUENCE [LARGE SCALE GENOMIC DNA]</scope>
    <source>
        <strain evidence="4">k34-0107-D12</strain>
    </source>
</reference>
<dbReference type="PROSITE" id="PS50887">
    <property type="entry name" value="GGDEF"/>
    <property type="match status" value="1"/>
</dbReference>
<organism evidence="3 4">
    <name type="scientific">Blautia parvula</name>
    <dbReference type="NCBI Taxonomy" id="2877527"/>
    <lineage>
        <taxon>Bacteria</taxon>
        <taxon>Bacillati</taxon>
        <taxon>Bacillota</taxon>
        <taxon>Clostridia</taxon>
        <taxon>Lachnospirales</taxon>
        <taxon>Lachnospiraceae</taxon>
        <taxon>Blautia</taxon>
    </lineage>
</organism>
<gene>
    <name evidence="3" type="ORF">K340107D12_39880</name>
</gene>
<dbReference type="CDD" id="cd01949">
    <property type="entry name" value="GGDEF"/>
    <property type="match status" value="1"/>
</dbReference>
<dbReference type="InterPro" id="IPR029151">
    <property type="entry name" value="Sensor-like_sf"/>
</dbReference>
<evidence type="ECO:0000256" key="1">
    <source>
        <dbReference type="SAM" id="Phobius"/>
    </source>
</evidence>
<protein>
    <recommendedName>
        <fullName evidence="2">GGDEF domain-containing protein</fullName>
    </recommendedName>
</protein>
<dbReference type="SUPFAM" id="SSF103190">
    <property type="entry name" value="Sensory domain-like"/>
    <property type="match status" value="1"/>
</dbReference>
<accession>A0ABQ0BXQ1</accession>
<dbReference type="EMBL" id="BAABZQ010000001">
    <property type="protein sequence ID" value="GAA6501172.1"/>
    <property type="molecule type" value="Genomic_DNA"/>
</dbReference>
<feature type="domain" description="GGDEF" evidence="2">
    <location>
        <begin position="406"/>
        <end position="535"/>
    </location>
</feature>
<dbReference type="InterPro" id="IPR029787">
    <property type="entry name" value="Nucleotide_cyclase"/>
</dbReference>
<comment type="caution">
    <text evidence="3">The sequence shown here is derived from an EMBL/GenBank/DDBJ whole genome shotgun (WGS) entry which is preliminary data.</text>
</comment>
<proteinExistence type="predicted"/>